<dbReference type="EMBL" id="MFZM01000014">
    <property type="protein sequence ID" value="OGK23936.1"/>
    <property type="molecule type" value="Genomic_DNA"/>
</dbReference>
<dbReference type="PROSITE" id="PS51191">
    <property type="entry name" value="FEMABX"/>
    <property type="match status" value="1"/>
</dbReference>
<dbReference type="GO" id="GO:0009252">
    <property type="term" value="P:peptidoglycan biosynthetic process"/>
    <property type="evidence" value="ECO:0007669"/>
    <property type="project" value="UniProtKB-KW"/>
</dbReference>
<proteinExistence type="inferred from homology"/>
<protein>
    <recommendedName>
        <fullName evidence="9">BioF2-like acetyltransferase domain-containing protein</fullName>
    </recommendedName>
</protein>
<keyword evidence="4" id="KW-0573">Peptidoglycan synthesis</keyword>
<accession>A0A1F7GZH1</accession>
<keyword evidence="3" id="KW-0133">Cell shape</keyword>
<dbReference type="Proteomes" id="UP000177159">
    <property type="component" value="Unassembled WGS sequence"/>
</dbReference>
<keyword evidence="2" id="KW-0808">Transferase</keyword>
<evidence type="ECO:0000313" key="7">
    <source>
        <dbReference type="EMBL" id="OGK23936.1"/>
    </source>
</evidence>
<evidence type="ECO:0000256" key="4">
    <source>
        <dbReference type="ARBA" id="ARBA00022984"/>
    </source>
</evidence>
<evidence type="ECO:0000256" key="6">
    <source>
        <dbReference type="ARBA" id="ARBA00023316"/>
    </source>
</evidence>
<dbReference type="GO" id="GO:0071555">
    <property type="term" value="P:cell wall organization"/>
    <property type="evidence" value="ECO:0007669"/>
    <property type="project" value="UniProtKB-KW"/>
</dbReference>
<evidence type="ECO:0000313" key="8">
    <source>
        <dbReference type="Proteomes" id="UP000177159"/>
    </source>
</evidence>
<sequence length="345" mass="41057">MKNLNIQEVNNKEEWNSFIFKNTSDTFHQSWEWGDMHQKLGYRVWNIGVFEGKKLNAVCLIIKIKARRGTFLHIPHGPIVRMEIGDLRFENILSSLTDYLISLGKEEGCSFVRIASTLPRNIENDRIFKKAGFCNAPIFIQSELSQILDIQPTQEDLLKNMRKSTRYILKKAHEYKLRYMKSTDPNDFNMFYNLYKQTVQKQEYVGHSYNFIKQEFLSFLENDSVNLYFVFDNKTLLSAAMIIHQNKTGFYHYGASQKNKSNIPSSHLLQWYIIQDLKRLGFDRYNFWGIAPEDKPNHPWKGLTVFKKGFGGEERAYLQTQDYILEWKYWINWFVETVRRIRRGY</sequence>
<keyword evidence="6" id="KW-0961">Cell wall biogenesis/degradation</keyword>
<comment type="similarity">
    <text evidence="1">Belongs to the FemABX family.</text>
</comment>
<evidence type="ECO:0000256" key="2">
    <source>
        <dbReference type="ARBA" id="ARBA00022679"/>
    </source>
</evidence>
<evidence type="ECO:0000256" key="1">
    <source>
        <dbReference type="ARBA" id="ARBA00009943"/>
    </source>
</evidence>
<organism evidence="7 8">
    <name type="scientific">Candidatus Roizmanbacteria bacterium RIFCSPHIGHO2_02_FULL_37_24</name>
    <dbReference type="NCBI Taxonomy" id="1802037"/>
    <lineage>
        <taxon>Bacteria</taxon>
        <taxon>Candidatus Roizmaniibacteriota</taxon>
    </lineage>
</organism>
<dbReference type="Gene3D" id="3.40.630.30">
    <property type="match status" value="2"/>
</dbReference>
<dbReference type="Pfam" id="PF02388">
    <property type="entry name" value="FemAB"/>
    <property type="match status" value="3"/>
</dbReference>
<dbReference type="InterPro" id="IPR016181">
    <property type="entry name" value="Acyl_CoA_acyltransferase"/>
</dbReference>
<dbReference type="PANTHER" id="PTHR36174">
    <property type="entry name" value="LIPID II:GLYCINE GLYCYLTRANSFERASE"/>
    <property type="match status" value="1"/>
</dbReference>
<comment type="caution">
    <text evidence="7">The sequence shown here is derived from an EMBL/GenBank/DDBJ whole genome shotgun (WGS) entry which is preliminary data.</text>
</comment>
<evidence type="ECO:0000256" key="3">
    <source>
        <dbReference type="ARBA" id="ARBA00022960"/>
    </source>
</evidence>
<dbReference type="PANTHER" id="PTHR36174:SF1">
    <property type="entry name" value="LIPID II:GLYCINE GLYCYLTRANSFERASE"/>
    <property type="match status" value="1"/>
</dbReference>
<reference evidence="7 8" key="1">
    <citation type="journal article" date="2016" name="Nat. Commun.">
        <title>Thousands of microbial genomes shed light on interconnected biogeochemical processes in an aquifer system.</title>
        <authorList>
            <person name="Anantharaman K."/>
            <person name="Brown C.T."/>
            <person name="Hug L.A."/>
            <person name="Sharon I."/>
            <person name="Castelle C.J."/>
            <person name="Probst A.J."/>
            <person name="Thomas B.C."/>
            <person name="Singh A."/>
            <person name="Wilkins M.J."/>
            <person name="Karaoz U."/>
            <person name="Brodie E.L."/>
            <person name="Williams K.H."/>
            <person name="Hubbard S.S."/>
            <person name="Banfield J.F."/>
        </authorList>
    </citation>
    <scope>NUCLEOTIDE SEQUENCE [LARGE SCALE GENOMIC DNA]</scope>
</reference>
<evidence type="ECO:0000256" key="5">
    <source>
        <dbReference type="ARBA" id="ARBA00023315"/>
    </source>
</evidence>
<dbReference type="InterPro" id="IPR050644">
    <property type="entry name" value="PG_Glycine_Bridge_Synth"/>
</dbReference>
<evidence type="ECO:0008006" key="9">
    <source>
        <dbReference type="Google" id="ProtNLM"/>
    </source>
</evidence>
<name>A0A1F7GZH1_9BACT</name>
<dbReference type="SUPFAM" id="SSF55729">
    <property type="entry name" value="Acyl-CoA N-acyltransferases (Nat)"/>
    <property type="match status" value="2"/>
</dbReference>
<gene>
    <name evidence="7" type="ORF">A3C24_00285</name>
</gene>
<dbReference type="GO" id="GO:0008360">
    <property type="term" value="P:regulation of cell shape"/>
    <property type="evidence" value="ECO:0007669"/>
    <property type="project" value="UniProtKB-KW"/>
</dbReference>
<dbReference type="AlphaFoldDB" id="A0A1F7GZH1"/>
<dbReference type="InterPro" id="IPR003447">
    <property type="entry name" value="FEMABX"/>
</dbReference>
<dbReference type="GO" id="GO:0016755">
    <property type="term" value="F:aminoacyltransferase activity"/>
    <property type="evidence" value="ECO:0007669"/>
    <property type="project" value="InterPro"/>
</dbReference>
<keyword evidence="5" id="KW-0012">Acyltransferase</keyword>